<dbReference type="SUPFAM" id="SSF51556">
    <property type="entry name" value="Metallo-dependent hydrolases"/>
    <property type="match status" value="1"/>
</dbReference>
<keyword evidence="2" id="KW-0378">Hydrolase</keyword>
<name>A0A2S4A212_ARTGL</name>
<accession>A0A2S4A212</accession>
<dbReference type="RefSeq" id="WP_103463816.1">
    <property type="nucleotide sequence ID" value="NZ_PPXC01000001.1"/>
</dbReference>
<dbReference type="Proteomes" id="UP000237061">
    <property type="component" value="Unassembled WGS sequence"/>
</dbReference>
<dbReference type="Gene3D" id="3.20.20.140">
    <property type="entry name" value="Metal-dependent hydrolases"/>
    <property type="match status" value="1"/>
</dbReference>
<gene>
    <name evidence="2" type="ORF">CVS27_00665</name>
</gene>
<sequence>MSDAQSTPATAPAAPLLRAARGTHPEQVFCNGSILTMDGPAPKYVESLVISGGTIVFVGDESTARERFPAAEPRDLDGAALLPGFIDAHSHFSAAFDLADRVNVGPPPLGHCTDIATVLQTLEAFRVSRSIGPGEWLIGYGYDQEALTENRHITVNDLDALFPDALVMLVHVSSHGAVLNSAALQWAGINATTQTPSGGVIARLPGSQDPAGLLMETAYMNLVVSKLPVLSPGDKLRLLDAAQQDYASQGYTHAQDGFVTVADLDLYQSAAAGGLLYLDIAVLGSFMEAPQWLGNPKYPTGSYSDGFKIAGLKVLQDGSPQGRTAYMRSPYLTGGLDGQADWCGEPMMPFESFAALVQGTLMHGVQLYTHVNGDAAIDQLIRAVEQTGTTAADDLRTVAIHSQFQHPEQLADYVRLGITPSYFTNHTFFWGDVHRANTGEGRAAFISPLKSALEKGLVVSNHSDFPVTALNPFFMIFTATNRTTRSGNILGPHERVSGYQALRALTTGPAFQLFEEHRKGMLKVGMLADLVMLDVDPLTAVADAVKDIQVLETIKEGVTVFRR</sequence>
<dbReference type="CDD" id="cd01300">
    <property type="entry name" value="YtcJ_like"/>
    <property type="match status" value="1"/>
</dbReference>
<feature type="domain" description="Amidohydrolase 3" evidence="1">
    <location>
        <begin position="75"/>
        <end position="561"/>
    </location>
</feature>
<dbReference type="SUPFAM" id="SSF51338">
    <property type="entry name" value="Composite domain of metallo-dependent hydrolases"/>
    <property type="match status" value="1"/>
</dbReference>
<dbReference type="EMBL" id="PPXC01000001">
    <property type="protein sequence ID" value="POH75157.1"/>
    <property type="molecule type" value="Genomic_DNA"/>
</dbReference>
<dbReference type="Pfam" id="PF07969">
    <property type="entry name" value="Amidohydro_3"/>
    <property type="match status" value="1"/>
</dbReference>
<reference evidence="2 3" key="1">
    <citation type="submission" date="2018-01" db="EMBL/GenBank/DDBJ databases">
        <title>Arthrobacter sp. nov., from glaciers in China.</title>
        <authorList>
            <person name="Liu Q."/>
            <person name="Xin Y.-H."/>
        </authorList>
    </citation>
    <scope>NUCLEOTIDE SEQUENCE [LARGE SCALE GENOMIC DNA]</scope>
    <source>
        <strain evidence="2 3">HLT2-12-2</strain>
    </source>
</reference>
<proteinExistence type="predicted"/>
<dbReference type="PANTHER" id="PTHR22642">
    <property type="entry name" value="IMIDAZOLONEPROPIONASE"/>
    <property type="match status" value="1"/>
</dbReference>
<dbReference type="GO" id="GO:0016810">
    <property type="term" value="F:hydrolase activity, acting on carbon-nitrogen (but not peptide) bonds"/>
    <property type="evidence" value="ECO:0007669"/>
    <property type="project" value="InterPro"/>
</dbReference>
<evidence type="ECO:0000313" key="2">
    <source>
        <dbReference type="EMBL" id="POH75157.1"/>
    </source>
</evidence>
<dbReference type="Gene3D" id="3.10.310.70">
    <property type="match status" value="1"/>
</dbReference>
<protein>
    <submittedName>
        <fullName evidence="2">Amidohydrolase</fullName>
    </submittedName>
</protein>
<comment type="caution">
    <text evidence="2">The sequence shown here is derived from an EMBL/GenBank/DDBJ whole genome shotgun (WGS) entry which is preliminary data.</text>
</comment>
<evidence type="ECO:0000259" key="1">
    <source>
        <dbReference type="Pfam" id="PF07969"/>
    </source>
</evidence>
<dbReference type="InterPro" id="IPR032466">
    <property type="entry name" value="Metal_Hydrolase"/>
</dbReference>
<keyword evidence="3" id="KW-1185">Reference proteome</keyword>
<dbReference type="AlphaFoldDB" id="A0A2S4A212"/>
<dbReference type="InterPro" id="IPR033932">
    <property type="entry name" value="YtcJ-like"/>
</dbReference>
<dbReference type="PANTHER" id="PTHR22642:SF2">
    <property type="entry name" value="PROTEIN LONG AFTER FAR-RED 3"/>
    <property type="match status" value="1"/>
</dbReference>
<dbReference type="Gene3D" id="2.30.40.10">
    <property type="entry name" value="Urease, subunit C, domain 1"/>
    <property type="match status" value="1"/>
</dbReference>
<dbReference type="InterPro" id="IPR011059">
    <property type="entry name" value="Metal-dep_hydrolase_composite"/>
</dbReference>
<organism evidence="2 3">
    <name type="scientific">Arthrobacter glacialis</name>
    <dbReference type="NCBI Taxonomy" id="1664"/>
    <lineage>
        <taxon>Bacteria</taxon>
        <taxon>Bacillati</taxon>
        <taxon>Actinomycetota</taxon>
        <taxon>Actinomycetes</taxon>
        <taxon>Micrococcales</taxon>
        <taxon>Micrococcaceae</taxon>
        <taxon>Arthrobacter</taxon>
    </lineage>
</organism>
<dbReference type="InterPro" id="IPR013108">
    <property type="entry name" value="Amidohydro_3"/>
</dbReference>
<evidence type="ECO:0000313" key="3">
    <source>
        <dbReference type="Proteomes" id="UP000237061"/>
    </source>
</evidence>